<dbReference type="VEuPathDB" id="GiardiaDB:SS50377_20764"/>
<protein>
    <submittedName>
        <fullName evidence="1">Uncharacterized protein</fullName>
    </submittedName>
</protein>
<name>V6LR17_9EUKA</name>
<dbReference type="Proteomes" id="UP000018208">
    <property type="component" value="Unassembled WGS sequence"/>
</dbReference>
<gene>
    <name evidence="1" type="ORF">SS50377_12835</name>
    <name evidence="2" type="ORF">SS50377_20764</name>
</gene>
<organism evidence="1">
    <name type="scientific">Spironucleus salmonicida</name>
    <dbReference type="NCBI Taxonomy" id="348837"/>
    <lineage>
        <taxon>Eukaryota</taxon>
        <taxon>Metamonada</taxon>
        <taxon>Diplomonadida</taxon>
        <taxon>Hexamitidae</taxon>
        <taxon>Hexamitinae</taxon>
        <taxon>Spironucleus</taxon>
    </lineage>
</organism>
<accession>V6LR17</accession>
<keyword evidence="3" id="KW-1185">Reference proteome</keyword>
<evidence type="ECO:0000313" key="2">
    <source>
        <dbReference type="EMBL" id="KAH0577411.1"/>
    </source>
</evidence>
<sequence>MGIQTSKKSVEIYQAEQADCMFGQSPRSDALNLPILRSSQSTSMLSKSSTARLTQSIHVQYKAQNRLKLTDYITQTLKEDDEEELIDQNIYISKVATI</sequence>
<reference evidence="1 2" key="1">
    <citation type="journal article" date="2014" name="PLoS Genet.">
        <title>The Genome of Spironucleus salmonicida Highlights a Fish Pathogen Adapted to Fluctuating Environments.</title>
        <authorList>
            <person name="Xu F."/>
            <person name="Jerlstrom-Hultqvist J."/>
            <person name="Einarsson E."/>
            <person name="Astvaldsson A."/>
            <person name="Svard S.G."/>
            <person name="Andersson J.O."/>
        </authorList>
    </citation>
    <scope>NUCLEOTIDE SEQUENCE</scope>
    <source>
        <strain evidence="2">ATCC 50377</strain>
    </source>
</reference>
<evidence type="ECO:0000313" key="1">
    <source>
        <dbReference type="EMBL" id="EST47127.1"/>
    </source>
</evidence>
<evidence type="ECO:0000313" key="3">
    <source>
        <dbReference type="Proteomes" id="UP000018208"/>
    </source>
</evidence>
<dbReference type="EMBL" id="AUWU02000001">
    <property type="protein sequence ID" value="KAH0577411.1"/>
    <property type="molecule type" value="Genomic_DNA"/>
</dbReference>
<reference evidence="2" key="2">
    <citation type="submission" date="2020-12" db="EMBL/GenBank/DDBJ databases">
        <title>New Spironucleus salmonicida genome in near-complete chromosomes.</title>
        <authorList>
            <person name="Xu F."/>
            <person name="Kurt Z."/>
            <person name="Jimenez-Gonzalez A."/>
            <person name="Astvaldsson A."/>
            <person name="Andersson J.O."/>
            <person name="Svard S.G."/>
        </authorList>
    </citation>
    <scope>NUCLEOTIDE SEQUENCE</scope>
    <source>
        <strain evidence="2">ATCC 50377</strain>
    </source>
</reference>
<proteinExistence type="predicted"/>
<dbReference type="EMBL" id="KI546047">
    <property type="protein sequence ID" value="EST47127.1"/>
    <property type="molecule type" value="Genomic_DNA"/>
</dbReference>
<dbReference type="AlphaFoldDB" id="V6LR17"/>